<evidence type="ECO:0000256" key="3">
    <source>
        <dbReference type="ARBA" id="ARBA00022737"/>
    </source>
</evidence>
<dbReference type="PANTHER" id="PTHR43300:SF11">
    <property type="entry name" value="ACETYLTRANSFERASE RV3034C-RELATED"/>
    <property type="match status" value="1"/>
</dbReference>
<comment type="similarity">
    <text evidence="1">Belongs to the transferase hexapeptide repeat family.</text>
</comment>
<gene>
    <name evidence="5" type="ORF">O7A05_16955</name>
</gene>
<protein>
    <submittedName>
        <fullName evidence="5">CatB-related O-acetyltransferase</fullName>
    </submittedName>
</protein>
<dbReference type="EMBL" id="JAPYKO010000011">
    <property type="protein sequence ID" value="MEI9403843.1"/>
    <property type="molecule type" value="Genomic_DNA"/>
</dbReference>
<dbReference type="Proteomes" id="UP001366503">
    <property type="component" value="Unassembled WGS sequence"/>
</dbReference>
<evidence type="ECO:0000256" key="4">
    <source>
        <dbReference type="ARBA" id="ARBA00023315"/>
    </source>
</evidence>
<dbReference type="PROSITE" id="PS00101">
    <property type="entry name" value="HEXAPEP_TRANSFERASES"/>
    <property type="match status" value="1"/>
</dbReference>
<sequence>MSALSKWLRDMRSGSPEHVTVGRHTYGVTWRKVLAPLKDAPLQVGAFCSVAGRVVFICSGQHPTESATSFPIYSRLLNQPEPTAKGGKPAGITVGNDVWIGNGAMILPGVEIGDGAVVGAGAVVTKHVPPYAIVGGSPARLIRYRFPEEIIAKLLAIQWWRWDDDKVKREAASLTGPIEAFVEKHFVAGTAAR</sequence>
<evidence type="ECO:0000256" key="1">
    <source>
        <dbReference type="ARBA" id="ARBA00007274"/>
    </source>
</evidence>
<comment type="caution">
    <text evidence="5">The sequence shown here is derived from an EMBL/GenBank/DDBJ whole genome shotgun (WGS) entry which is preliminary data.</text>
</comment>
<evidence type="ECO:0000256" key="2">
    <source>
        <dbReference type="ARBA" id="ARBA00022679"/>
    </source>
</evidence>
<dbReference type="RefSeq" id="WP_337094189.1">
    <property type="nucleotide sequence ID" value="NZ_JAPYKO010000011.1"/>
</dbReference>
<dbReference type="PANTHER" id="PTHR43300">
    <property type="entry name" value="ACETYLTRANSFERASE"/>
    <property type="match status" value="1"/>
</dbReference>
<keyword evidence="2" id="KW-0808">Transferase</keyword>
<dbReference type="InterPro" id="IPR050179">
    <property type="entry name" value="Trans_hexapeptide_repeat"/>
</dbReference>
<dbReference type="InterPro" id="IPR001451">
    <property type="entry name" value="Hexapep"/>
</dbReference>
<evidence type="ECO:0000313" key="5">
    <source>
        <dbReference type="EMBL" id="MEI9403843.1"/>
    </source>
</evidence>
<organism evidence="5 6">
    <name type="scientific">Mesorhizobium argentiipisi</name>
    <dbReference type="NCBI Taxonomy" id="3015175"/>
    <lineage>
        <taxon>Bacteria</taxon>
        <taxon>Pseudomonadati</taxon>
        <taxon>Pseudomonadota</taxon>
        <taxon>Alphaproteobacteria</taxon>
        <taxon>Hyphomicrobiales</taxon>
        <taxon>Phyllobacteriaceae</taxon>
        <taxon>Mesorhizobium</taxon>
    </lineage>
</organism>
<reference evidence="5 6" key="1">
    <citation type="submission" date="2022-12" db="EMBL/GenBank/DDBJ databases">
        <authorList>
            <person name="Muema E."/>
        </authorList>
    </citation>
    <scope>NUCLEOTIDE SEQUENCE [LARGE SCALE GENOMIC DNA]</scope>
    <source>
        <strain evidence="6">1330</strain>
    </source>
</reference>
<accession>A0ABU8KDP9</accession>
<dbReference type="InterPro" id="IPR018357">
    <property type="entry name" value="Hexapep_transf_CS"/>
</dbReference>
<keyword evidence="4" id="KW-0012">Acyltransferase</keyword>
<evidence type="ECO:0000313" key="6">
    <source>
        <dbReference type="Proteomes" id="UP001366503"/>
    </source>
</evidence>
<keyword evidence="6" id="KW-1185">Reference proteome</keyword>
<dbReference type="Pfam" id="PF00132">
    <property type="entry name" value="Hexapep"/>
    <property type="match status" value="1"/>
</dbReference>
<dbReference type="Gene3D" id="2.160.10.10">
    <property type="entry name" value="Hexapeptide repeat proteins"/>
    <property type="match status" value="1"/>
</dbReference>
<keyword evidence="3" id="KW-0677">Repeat</keyword>
<dbReference type="InterPro" id="IPR011004">
    <property type="entry name" value="Trimer_LpxA-like_sf"/>
</dbReference>
<dbReference type="SUPFAM" id="SSF51161">
    <property type="entry name" value="Trimeric LpxA-like enzymes"/>
    <property type="match status" value="1"/>
</dbReference>
<proteinExistence type="inferred from homology"/>
<dbReference type="CDD" id="cd03349">
    <property type="entry name" value="LbH_XAT"/>
    <property type="match status" value="1"/>
</dbReference>
<name>A0ABU8KDP9_9HYPH</name>